<dbReference type="PRINTS" id="PR00455">
    <property type="entry name" value="HTHTETR"/>
</dbReference>
<dbReference type="EMBL" id="FMAG01000001">
    <property type="protein sequence ID" value="SCB15138.1"/>
    <property type="molecule type" value="Genomic_DNA"/>
</dbReference>
<dbReference type="GO" id="GO:0003700">
    <property type="term" value="F:DNA-binding transcription factor activity"/>
    <property type="evidence" value="ECO:0007669"/>
    <property type="project" value="TreeGrafter"/>
</dbReference>
<dbReference type="PROSITE" id="PS50977">
    <property type="entry name" value="HTH_TETR_2"/>
    <property type="match status" value="1"/>
</dbReference>
<name>A0A1C3UI65_9HYPH</name>
<dbReference type="InterPro" id="IPR009057">
    <property type="entry name" value="Homeodomain-like_sf"/>
</dbReference>
<dbReference type="PANTHER" id="PTHR30055">
    <property type="entry name" value="HTH-TYPE TRANSCRIPTIONAL REGULATOR RUTR"/>
    <property type="match status" value="1"/>
</dbReference>
<sequence>MAASKGGKKKGERKEMAVLPDTRERILVSTLTLFNQKGPEAVTTAEIAKAVHINQGNLYYYFRTKESLVLALFSRFEADALALVRQADSVEGADSKAYAGFLRKWFSLVWTHRFLFRDIPGLLAIAPGLRGPILTVSAGMRVSVDAIFQRMEDAGLISAATDERNALMTNMRIVATYWAVYLGLQEGVGELTPQHVHWGLGQVASLLRPYLSSQAKADLEEMLAEPFV</sequence>
<keyword evidence="5" id="KW-1185">Reference proteome</keyword>
<dbReference type="InterPro" id="IPR001647">
    <property type="entry name" value="HTH_TetR"/>
</dbReference>
<dbReference type="GO" id="GO:0000976">
    <property type="term" value="F:transcription cis-regulatory region binding"/>
    <property type="evidence" value="ECO:0007669"/>
    <property type="project" value="TreeGrafter"/>
</dbReference>
<accession>A0A1C3UI65</accession>
<dbReference type="AlphaFoldDB" id="A0A1C3UI65"/>
<proteinExistence type="predicted"/>
<evidence type="ECO:0000256" key="1">
    <source>
        <dbReference type="ARBA" id="ARBA00023125"/>
    </source>
</evidence>
<evidence type="ECO:0000256" key="2">
    <source>
        <dbReference type="PROSITE-ProRule" id="PRU00335"/>
    </source>
</evidence>
<dbReference type="PROSITE" id="PS01081">
    <property type="entry name" value="HTH_TETR_1"/>
    <property type="match status" value="1"/>
</dbReference>
<dbReference type="Pfam" id="PF00440">
    <property type="entry name" value="TetR_N"/>
    <property type="match status" value="1"/>
</dbReference>
<dbReference type="Gene3D" id="1.10.357.10">
    <property type="entry name" value="Tetracycline Repressor, domain 2"/>
    <property type="match status" value="1"/>
</dbReference>
<dbReference type="OrthoDB" id="9811084at2"/>
<dbReference type="InterPro" id="IPR023772">
    <property type="entry name" value="DNA-bd_HTH_TetR-type_CS"/>
</dbReference>
<reference evidence="5" key="1">
    <citation type="submission" date="2016-08" db="EMBL/GenBank/DDBJ databases">
        <authorList>
            <person name="Varghese N."/>
            <person name="Submissions Spin"/>
        </authorList>
    </citation>
    <scope>NUCLEOTIDE SEQUENCE [LARGE SCALE GENOMIC DNA]</scope>
    <source>
        <strain evidence="5">HAMBI 2975</strain>
    </source>
</reference>
<dbReference type="InterPro" id="IPR050109">
    <property type="entry name" value="HTH-type_TetR-like_transc_reg"/>
</dbReference>
<protein>
    <submittedName>
        <fullName evidence="4">Transcriptional regulator, TetR family</fullName>
    </submittedName>
</protein>
<dbReference type="SUPFAM" id="SSF46689">
    <property type="entry name" value="Homeodomain-like"/>
    <property type="match status" value="1"/>
</dbReference>
<feature type="DNA-binding region" description="H-T-H motif" evidence="2">
    <location>
        <begin position="43"/>
        <end position="62"/>
    </location>
</feature>
<dbReference type="Proteomes" id="UP000199101">
    <property type="component" value="Unassembled WGS sequence"/>
</dbReference>
<evidence type="ECO:0000259" key="3">
    <source>
        <dbReference type="PROSITE" id="PS50977"/>
    </source>
</evidence>
<feature type="domain" description="HTH tetR-type" evidence="3">
    <location>
        <begin position="20"/>
        <end position="80"/>
    </location>
</feature>
<evidence type="ECO:0000313" key="4">
    <source>
        <dbReference type="EMBL" id="SCB15138.1"/>
    </source>
</evidence>
<gene>
    <name evidence="4" type="ORF">GA0061103_2251</name>
</gene>
<keyword evidence="1 2" id="KW-0238">DNA-binding</keyword>
<dbReference type="STRING" id="410764.GA0061103_2251"/>
<dbReference type="PANTHER" id="PTHR30055:SF223">
    <property type="entry name" value="HTH-TYPE TRANSCRIPTIONAL REGULATOR UIDR"/>
    <property type="match status" value="1"/>
</dbReference>
<evidence type="ECO:0000313" key="5">
    <source>
        <dbReference type="Proteomes" id="UP000199101"/>
    </source>
</evidence>
<dbReference type="InterPro" id="IPR025722">
    <property type="entry name" value="TetR"/>
</dbReference>
<organism evidence="4 5">
    <name type="scientific">Rhizobium multihospitium</name>
    <dbReference type="NCBI Taxonomy" id="410764"/>
    <lineage>
        <taxon>Bacteria</taxon>
        <taxon>Pseudomonadati</taxon>
        <taxon>Pseudomonadota</taxon>
        <taxon>Alphaproteobacteria</taxon>
        <taxon>Hyphomicrobiales</taxon>
        <taxon>Rhizobiaceae</taxon>
        <taxon>Rhizobium/Agrobacterium group</taxon>
        <taxon>Rhizobium</taxon>
    </lineage>
</organism>
<dbReference type="Pfam" id="PF13972">
    <property type="entry name" value="TetR"/>
    <property type="match status" value="1"/>
</dbReference>